<dbReference type="PANTHER" id="PTHR11136:SF5">
    <property type="entry name" value="FOLYLPOLYGLUTAMATE SYNTHASE, MITOCHONDRIAL"/>
    <property type="match status" value="1"/>
</dbReference>
<proteinExistence type="inferred from homology"/>
<keyword evidence="6" id="KW-1185">Reference proteome</keyword>
<dbReference type="Proteomes" id="UP000728185">
    <property type="component" value="Unassembled WGS sequence"/>
</dbReference>
<evidence type="ECO:0000256" key="2">
    <source>
        <dbReference type="ARBA" id="ARBA00022598"/>
    </source>
</evidence>
<dbReference type="GO" id="GO:0005524">
    <property type="term" value="F:ATP binding"/>
    <property type="evidence" value="ECO:0007669"/>
    <property type="project" value="UniProtKB-KW"/>
</dbReference>
<dbReference type="Gene3D" id="3.40.1190.10">
    <property type="entry name" value="Mur-like, catalytic domain"/>
    <property type="match status" value="1"/>
</dbReference>
<sequence length="71" mass="7749">MLNARILENVQCQREARPARSLEYLSALGITESHLKQLNVIHVAGSKGKGSTCAITENVLRSVGLKTGFLR</sequence>
<dbReference type="EMBL" id="LUCM01001616">
    <property type="protein sequence ID" value="KAA0198596.1"/>
    <property type="molecule type" value="Genomic_DNA"/>
</dbReference>
<evidence type="ECO:0000313" key="6">
    <source>
        <dbReference type="Proteomes" id="UP000728185"/>
    </source>
</evidence>
<dbReference type="GO" id="GO:0004326">
    <property type="term" value="F:tetrahydrofolylpolyglutamate synthase activity"/>
    <property type="evidence" value="ECO:0007669"/>
    <property type="project" value="InterPro"/>
</dbReference>
<evidence type="ECO:0000313" key="5">
    <source>
        <dbReference type="EMBL" id="KAA0198596.1"/>
    </source>
</evidence>
<dbReference type="OrthoDB" id="5212574at2759"/>
<gene>
    <name evidence="5" type="ORF">FBUS_06251</name>
</gene>
<organism evidence="5 6">
    <name type="scientific">Fasciolopsis buskii</name>
    <dbReference type="NCBI Taxonomy" id="27845"/>
    <lineage>
        <taxon>Eukaryota</taxon>
        <taxon>Metazoa</taxon>
        <taxon>Spiralia</taxon>
        <taxon>Lophotrochozoa</taxon>
        <taxon>Platyhelminthes</taxon>
        <taxon>Trematoda</taxon>
        <taxon>Digenea</taxon>
        <taxon>Plagiorchiida</taxon>
        <taxon>Echinostomata</taxon>
        <taxon>Echinostomatoidea</taxon>
        <taxon>Fasciolidae</taxon>
        <taxon>Fasciolopsis</taxon>
    </lineage>
</organism>
<reference evidence="5" key="1">
    <citation type="submission" date="2019-05" db="EMBL/GenBank/DDBJ databases">
        <title>Annotation for the trematode Fasciolopsis buski.</title>
        <authorList>
            <person name="Choi Y.-J."/>
        </authorList>
    </citation>
    <scope>NUCLEOTIDE SEQUENCE</scope>
    <source>
        <strain evidence="5">HT</strain>
        <tissue evidence="5">Whole worm</tissue>
    </source>
</reference>
<evidence type="ECO:0000256" key="1">
    <source>
        <dbReference type="ARBA" id="ARBA00008276"/>
    </source>
</evidence>
<protein>
    <submittedName>
        <fullName evidence="5">Folylpoly-gamma-glutamate synthetase</fullName>
    </submittedName>
</protein>
<keyword evidence="3" id="KW-0547">Nucleotide-binding</keyword>
<dbReference type="GO" id="GO:0005739">
    <property type="term" value="C:mitochondrion"/>
    <property type="evidence" value="ECO:0007669"/>
    <property type="project" value="TreeGrafter"/>
</dbReference>
<dbReference type="PANTHER" id="PTHR11136">
    <property type="entry name" value="FOLYLPOLYGLUTAMATE SYNTHASE-RELATED"/>
    <property type="match status" value="1"/>
</dbReference>
<keyword evidence="2" id="KW-0436">Ligase</keyword>
<dbReference type="InterPro" id="IPR001645">
    <property type="entry name" value="Folylpolyglutamate_synth"/>
</dbReference>
<evidence type="ECO:0000256" key="4">
    <source>
        <dbReference type="ARBA" id="ARBA00022840"/>
    </source>
</evidence>
<keyword evidence="4" id="KW-0067">ATP-binding</keyword>
<comment type="similarity">
    <text evidence="1">Belongs to the folylpolyglutamate synthase family.</text>
</comment>
<dbReference type="GO" id="GO:0005829">
    <property type="term" value="C:cytosol"/>
    <property type="evidence" value="ECO:0007669"/>
    <property type="project" value="TreeGrafter"/>
</dbReference>
<evidence type="ECO:0000256" key="3">
    <source>
        <dbReference type="ARBA" id="ARBA00022741"/>
    </source>
</evidence>
<dbReference type="AlphaFoldDB" id="A0A8E0S3V5"/>
<dbReference type="SUPFAM" id="SSF53623">
    <property type="entry name" value="MurD-like peptide ligases, catalytic domain"/>
    <property type="match status" value="1"/>
</dbReference>
<comment type="caution">
    <text evidence="5">The sequence shown here is derived from an EMBL/GenBank/DDBJ whole genome shotgun (WGS) entry which is preliminary data.</text>
</comment>
<name>A0A8E0S3V5_9TREM</name>
<dbReference type="InterPro" id="IPR036565">
    <property type="entry name" value="Mur-like_cat_sf"/>
</dbReference>
<accession>A0A8E0S3V5</accession>